<gene>
    <name evidence="3" type="ORF">H8K55_08515</name>
</gene>
<sequence>MLNAETTSPIRGTGSYQSLIVVCALSFSLWTCIALFHVLAVFLDADTQGLTQSKASTLIQYLLIFSPLSLGNCLLALAIWLKPDQMLKPRYMIVSALLLVVFGLPLITANKVMITLLFADKPLSLFLPELKKSSAFILWIDLFLILFSYFLQAGFAAWQRTVARELELITTQNESMELRLQLLQGQLKPHFLFNALNSISALVRGADRQLAGTALKQLNALLRYVLDSSKHEWLSVADELQFVRDYLNMQLLRFGDRMQIVWHIEDRDWHAVPCPPLLMQPSVENAIHHGVETHHEQCRIDIELRVVDRKTIFRIRNAVFASPKANCGHGLGIASTRERLQILYQGQASLVTTQTESEFIAEISIPQSRRFGKLDQAPFAQYCA</sequence>
<proteinExistence type="predicted"/>
<feature type="transmembrane region" description="Helical" evidence="1">
    <location>
        <begin position="19"/>
        <end position="43"/>
    </location>
</feature>
<feature type="transmembrane region" description="Helical" evidence="1">
    <location>
        <begin position="58"/>
        <end position="81"/>
    </location>
</feature>
<dbReference type="EMBL" id="JACOGA010000006">
    <property type="protein sequence ID" value="MBC3873628.1"/>
    <property type="molecule type" value="Genomic_DNA"/>
</dbReference>
<evidence type="ECO:0000313" key="3">
    <source>
        <dbReference type="EMBL" id="MBC3873628.1"/>
    </source>
</evidence>
<dbReference type="SUPFAM" id="SSF55874">
    <property type="entry name" value="ATPase domain of HSP90 chaperone/DNA topoisomerase II/histidine kinase"/>
    <property type="match status" value="1"/>
</dbReference>
<comment type="caution">
    <text evidence="3">The sequence shown here is derived from an EMBL/GenBank/DDBJ whole genome shotgun (WGS) entry which is preliminary data.</text>
</comment>
<keyword evidence="1" id="KW-0812">Transmembrane</keyword>
<feature type="transmembrane region" description="Helical" evidence="1">
    <location>
        <begin position="93"/>
        <end position="116"/>
    </location>
</feature>
<organism evidence="3 4">
    <name type="scientific">Undibacterium flavidum</name>
    <dbReference type="NCBI Taxonomy" id="2762297"/>
    <lineage>
        <taxon>Bacteria</taxon>
        <taxon>Pseudomonadati</taxon>
        <taxon>Pseudomonadota</taxon>
        <taxon>Betaproteobacteria</taxon>
        <taxon>Burkholderiales</taxon>
        <taxon>Oxalobacteraceae</taxon>
        <taxon>Undibacterium</taxon>
    </lineage>
</organism>
<dbReference type="PANTHER" id="PTHR34220:SF7">
    <property type="entry name" value="SENSOR HISTIDINE KINASE YPDA"/>
    <property type="match status" value="1"/>
</dbReference>
<evidence type="ECO:0000313" key="4">
    <source>
        <dbReference type="Proteomes" id="UP000624279"/>
    </source>
</evidence>
<dbReference type="PANTHER" id="PTHR34220">
    <property type="entry name" value="SENSOR HISTIDINE KINASE YPDA"/>
    <property type="match status" value="1"/>
</dbReference>
<dbReference type="RefSeq" id="WP_186941649.1">
    <property type="nucleotide sequence ID" value="NZ_JACOGA010000006.1"/>
</dbReference>
<keyword evidence="1" id="KW-0472">Membrane</keyword>
<evidence type="ECO:0000256" key="1">
    <source>
        <dbReference type="SAM" id="Phobius"/>
    </source>
</evidence>
<reference evidence="3 4" key="1">
    <citation type="submission" date="2020-08" db="EMBL/GenBank/DDBJ databases">
        <title>Novel species isolated from subtropical streams in China.</title>
        <authorList>
            <person name="Lu H."/>
        </authorList>
    </citation>
    <scope>NUCLEOTIDE SEQUENCE [LARGE SCALE GENOMIC DNA]</scope>
    <source>
        <strain evidence="3 4">LX15W</strain>
    </source>
</reference>
<keyword evidence="3" id="KW-0808">Transferase</keyword>
<dbReference type="InterPro" id="IPR050640">
    <property type="entry name" value="Bact_2-comp_sensor_kinase"/>
</dbReference>
<feature type="transmembrane region" description="Helical" evidence="1">
    <location>
        <begin position="136"/>
        <end position="158"/>
    </location>
</feature>
<dbReference type="Proteomes" id="UP000624279">
    <property type="component" value="Unassembled WGS sequence"/>
</dbReference>
<keyword evidence="4" id="KW-1185">Reference proteome</keyword>
<keyword evidence="1" id="KW-1133">Transmembrane helix</keyword>
<dbReference type="InterPro" id="IPR010559">
    <property type="entry name" value="Sig_transdc_His_kin_internal"/>
</dbReference>
<name>A0ABR6YAF9_9BURK</name>
<evidence type="ECO:0000259" key="2">
    <source>
        <dbReference type="Pfam" id="PF06580"/>
    </source>
</evidence>
<feature type="domain" description="Signal transduction histidine kinase internal region" evidence="2">
    <location>
        <begin position="179"/>
        <end position="258"/>
    </location>
</feature>
<keyword evidence="3" id="KW-0418">Kinase</keyword>
<dbReference type="GO" id="GO:0016301">
    <property type="term" value="F:kinase activity"/>
    <property type="evidence" value="ECO:0007669"/>
    <property type="project" value="UniProtKB-KW"/>
</dbReference>
<accession>A0ABR6YAF9</accession>
<dbReference type="InterPro" id="IPR036890">
    <property type="entry name" value="HATPase_C_sf"/>
</dbReference>
<dbReference type="Gene3D" id="3.30.565.10">
    <property type="entry name" value="Histidine kinase-like ATPase, C-terminal domain"/>
    <property type="match status" value="1"/>
</dbReference>
<protein>
    <submittedName>
        <fullName evidence="3">Histidine kinase</fullName>
    </submittedName>
</protein>
<dbReference type="Pfam" id="PF06580">
    <property type="entry name" value="His_kinase"/>
    <property type="match status" value="1"/>
</dbReference>